<dbReference type="Proteomes" id="UP001253545">
    <property type="component" value="Unassembled WGS sequence"/>
</dbReference>
<dbReference type="InterPro" id="IPR002372">
    <property type="entry name" value="PQQ_rpt_dom"/>
</dbReference>
<keyword evidence="3" id="KW-1185">Reference proteome</keyword>
<evidence type="ECO:0000313" key="2">
    <source>
        <dbReference type="EMBL" id="MDT0593727.1"/>
    </source>
</evidence>
<dbReference type="InterPro" id="IPR011047">
    <property type="entry name" value="Quinoprotein_ADH-like_sf"/>
</dbReference>
<dbReference type="RefSeq" id="WP_311367230.1">
    <property type="nucleotide sequence ID" value="NZ_JAVRHX010000001.1"/>
</dbReference>
<evidence type="ECO:0000313" key="3">
    <source>
        <dbReference type="Proteomes" id="UP001253545"/>
    </source>
</evidence>
<gene>
    <name evidence="2" type="ORF">RM552_02570</name>
</gene>
<feature type="domain" description="Pyrrolo-quinoline quinone repeat" evidence="1">
    <location>
        <begin position="9"/>
        <end position="75"/>
    </location>
</feature>
<protein>
    <submittedName>
        <fullName evidence="2">PQQ-binding-like beta-propeller repeat protein</fullName>
    </submittedName>
</protein>
<dbReference type="Gene3D" id="2.130.10.10">
    <property type="entry name" value="YVTN repeat-like/Quinoprotein amine dehydrogenase"/>
    <property type="match status" value="1"/>
</dbReference>
<dbReference type="EMBL" id="JAVRHX010000001">
    <property type="protein sequence ID" value="MDT0593727.1"/>
    <property type="molecule type" value="Genomic_DNA"/>
</dbReference>
<comment type="caution">
    <text evidence="2">The sequence shown here is derived from an EMBL/GenBank/DDBJ whole genome shotgun (WGS) entry which is preliminary data.</text>
</comment>
<organism evidence="2 3">
    <name type="scientific">Glaciecola petra</name>
    <dbReference type="NCBI Taxonomy" id="3075602"/>
    <lineage>
        <taxon>Bacteria</taxon>
        <taxon>Pseudomonadati</taxon>
        <taxon>Pseudomonadota</taxon>
        <taxon>Gammaproteobacteria</taxon>
        <taxon>Alteromonadales</taxon>
        <taxon>Alteromonadaceae</taxon>
        <taxon>Glaciecola</taxon>
    </lineage>
</organism>
<reference evidence="2 3" key="1">
    <citation type="submission" date="2023-09" db="EMBL/GenBank/DDBJ databases">
        <authorList>
            <person name="Rey-Velasco X."/>
        </authorList>
    </citation>
    <scope>NUCLEOTIDE SEQUENCE [LARGE SCALE GENOMIC DNA]</scope>
    <source>
        <strain evidence="2 3">P117</strain>
    </source>
</reference>
<name>A0ABU2ZM75_9ALTE</name>
<dbReference type="SUPFAM" id="SSF50998">
    <property type="entry name" value="Quinoprotein alcohol dehydrogenase-like"/>
    <property type="match status" value="1"/>
</dbReference>
<evidence type="ECO:0000259" key="1">
    <source>
        <dbReference type="Pfam" id="PF13360"/>
    </source>
</evidence>
<dbReference type="InterPro" id="IPR015943">
    <property type="entry name" value="WD40/YVTN_repeat-like_dom_sf"/>
</dbReference>
<proteinExistence type="predicted"/>
<sequence>MDKIFLGIKGHVVCLDKLTGNELWRQKLKIDWGKPTIVVYSEELFVYLGGTFYCLSPETGVVKWENRLKGLGSGSCVIAVSGKSADVEAGSAGQAAMGEIIETVVDFTT</sequence>
<dbReference type="Pfam" id="PF13360">
    <property type="entry name" value="PQQ_2"/>
    <property type="match status" value="1"/>
</dbReference>
<accession>A0ABU2ZM75</accession>